<dbReference type="Proteomes" id="UP001176883">
    <property type="component" value="Unassembled WGS sequence"/>
</dbReference>
<gene>
    <name evidence="2" type="ORF">Q4Q35_00895</name>
</gene>
<keyword evidence="3" id="KW-1185">Reference proteome</keyword>
<feature type="transmembrane region" description="Helical" evidence="1">
    <location>
        <begin position="26"/>
        <end position="46"/>
    </location>
</feature>
<keyword evidence="1" id="KW-0812">Transmembrane</keyword>
<comment type="caution">
    <text evidence="2">The sequence shown here is derived from an EMBL/GenBank/DDBJ whole genome shotgun (WGS) entry which is preliminary data.</text>
</comment>
<dbReference type="EMBL" id="JAUOEK010000020">
    <property type="protein sequence ID" value="MDO5968352.1"/>
    <property type="molecule type" value="Genomic_DNA"/>
</dbReference>
<evidence type="ECO:0000313" key="3">
    <source>
        <dbReference type="Proteomes" id="UP001176883"/>
    </source>
</evidence>
<name>A0ABT8W5K0_9FLAO</name>
<feature type="transmembrane region" description="Helical" evidence="1">
    <location>
        <begin position="316"/>
        <end position="336"/>
    </location>
</feature>
<protein>
    <recommendedName>
        <fullName evidence="4">Polysaccharide chain length determinant N-terminal domain-containing protein</fullName>
    </recommendedName>
</protein>
<proteinExistence type="predicted"/>
<keyword evidence="1" id="KW-1133">Transmembrane helix</keyword>
<evidence type="ECO:0008006" key="4">
    <source>
        <dbReference type="Google" id="ProtNLM"/>
    </source>
</evidence>
<evidence type="ECO:0000313" key="2">
    <source>
        <dbReference type="EMBL" id="MDO5968352.1"/>
    </source>
</evidence>
<feature type="transmembrane region" description="Helical" evidence="1">
    <location>
        <begin position="52"/>
        <end position="70"/>
    </location>
</feature>
<sequence length="345" mass="40266">MNAKDNTSEEIDLGQLFKLIGKAINTFFNCIAIFFKTIYHFFILFLQFLRVHLFKFFVAAVLGIGVGGFMDNKMLPRYRSSMIVKPNFNSTQLLYNNIEFYNQLIKEQENKALAKALHISESKAEDLKKIKIFSLSDEIYQIEQFSEFIRNLDSISQKNVDYKDYLKNFKETNAEYHQIEIEATTSGIAKKCQKAIVTSVENNEYFGLMKEANDENIALRDSMIKQEDKEINNLQTFYKKIKVLEAKKLDGTTNINLAENKTEEALEIKLLDQKRKLKDEKINLNLEKTDTKNIINIVSKFEDRGVLIKDLYYKKIIFIPILFVGILFLVLVMIPLNKYLINYNK</sequence>
<evidence type="ECO:0000256" key="1">
    <source>
        <dbReference type="SAM" id="Phobius"/>
    </source>
</evidence>
<organism evidence="2 3">
    <name type="scientific">Flavivirga aquimarina</name>
    <dbReference type="NCBI Taxonomy" id="2027862"/>
    <lineage>
        <taxon>Bacteria</taxon>
        <taxon>Pseudomonadati</taxon>
        <taxon>Bacteroidota</taxon>
        <taxon>Flavobacteriia</taxon>
        <taxon>Flavobacteriales</taxon>
        <taxon>Flavobacteriaceae</taxon>
        <taxon>Flavivirga</taxon>
    </lineage>
</organism>
<reference evidence="2" key="1">
    <citation type="submission" date="2023-07" db="EMBL/GenBank/DDBJ databases">
        <title>Two novel species in the genus Flavivirga.</title>
        <authorList>
            <person name="Kwon K."/>
        </authorList>
    </citation>
    <scope>NUCLEOTIDE SEQUENCE</scope>
    <source>
        <strain evidence="2">KCTC 52353</strain>
    </source>
</reference>
<dbReference type="RefSeq" id="WP_303276033.1">
    <property type="nucleotide sequence ID" value="NZ_JAUOEK010000020.1"/>
</dbReference>
<accession>A0ABT8W5K0</accession>
<keyword evidence="1" id="KW-0472">Membrane</keyword>